<dbReference type="HOGENOM" id="CLU_132477_0_0_11"/>
<protein>
    <recommendedName>
        <fullName evidence="4">DUF3021 domain-containing protein</fullName>
    </recommendedName>
</protein>
<evidence type="ECO:0000256" key="1">
    <source>
        <dbReference type="SAM" id="Phobius"/>
    </source>
</evidence>
<comment type="caution">
    <text evidence="2">The sequence shown here is derived from an EMBL/GenBank/DDBJ whole genome shotgun (WGS) entry which is preliminary data.</text>
</comment>
<keyword evidence="1" id="KW-1133">Transmembrane helix</keyword>
<dbReference type="STRING" id="649764.HMPREF0762_00482"/>
<name>D0WFG4_SLAES</name>
<dbReference type="Proteomes" id="UP000006001">
    <property type="component" value="Unassembled WGS sequence"/>
</dbReference>
<keyword evidence="3" id="KW-1185">Reference proteome</keyword>
<evidence type="ECO:0008006" key="4">
    <source>
        <dbReference type="Google" id="ProtNLM"/>
    </source>
</evidence>
<feature type="transmembrane region" description="Helical" evidence="1">
    <location>
        <begin position="124"/>
        <end position="148"/>
    </location>
</feature>
<dbReference type="RefSeq" id="WP_006361737.1">
    <property type="nucleotide sequence ID" value="NZ_GG700630.1"/>
</dbReference>
<proteinExistence type="predicted"/>
<sequence length="172" mass="18941">MKPYDTSKHTDPEDLQVFDTSTPLTTKSLIARGFFSGSGIAVIMLVLLIAIGCAFDGINQGEIMCLTIIAAGVAGGLLQQLWFNFRLNIRMGYPTRLAGFGLTYFAVLAGCAYVGTWLPTDNPWAWASFAVTFLVILAIVTAVITHFIKRNGATYNQLLAEYRKKQEAERHE</sequence>
<keyword evidence="1" id="KW-0812">Transmembrane</keyword>
<reference evidence="2" key="1">
    <citation type="submission" date="2009-10" db="EMBL/GenBank/DDBJ databases">
        <authorList>
            <person name="Weinstock G."/>
            <person name="Sodergren E."/>
            <person name="Clifton S."/>
            <person name="Fulton L."/>
            <person name="Fulton B."/>
            <person name="Courtney L."/>
            <person name="Fronick C."/>
            <person name="Harrison M."/>
            <person name="Strong C."/>
            <person name="Farmer C."/>
            <person name="Delahaunty K."/>
            <person name="Markovic C."/>
            <person name="Hall O."/>
            <person name="Minx P."/>
            <person name="Tomlinson C."/>
            <person name="Mitreva M."/>
            <person name="Nelson J."/>
            <person name="Hou S."/>
            <person name="Wollam A."/>
            <person name="Pepin K.H."/>
            <person name="Johnson M."/>
            <person name="Bhonagiri V."/>
            <person name="Nash W.E."/>
            <person name="Warren W."/>
            <person name="Chinwalla A."/>
            <person name="Mardis E.R."/>
            <person name="Wilson R.K."/>
        </authorList>
    </citation>
    <scope>NUCLEOTIDE SEQUENCE [LARGE SCALE GENOMIC DNA]</scope>
    <source>
        <strain evidence="2">ATCC 700122</strain>
    </source>
</reference>
<accession>D0WFG4</accession>
<organism evidence="2 3">
    <name type="scientific">Slackia exigua (strain ATCC 700122 / DSM 15923 / CIP 105133 / JCM 11022 / KCTC 5966 / S-7)</name>
    <dbReference type="NCBI Taxonomy" id="649764"/>
    <lineage>
        <taxon>Bacteria</taxon>
        <taxon>Bacillati</taxon>
        <taxon>Actinomycetota</taxon>
        <taxon>Coriobacteriia</taxon>
        <taxon>Eggerthellales</taxon>
        <taxon>Eggerthellaceae</taxon>
        <taxon>Slackia</taxon>
    </lineage>
</organism>
<dbReference type="OrthoDB" id="3192984at2"/>
<feature type="transmembrane region" description="Helical" evidence="1">
    <location>
        <begin position="63"/>
        <end position="85"/>
    </location>
</feature>
<keyword evidence="1" id="KW-0472">Membrane</keyword>
<feature type="transmembrane region" description="Helical" evidence="1">
    <location>
        <begin position="97"/>
        <end position="118"/>
    </location>
</feature>
<evidence type="ECO:0000313" key="2">
    <source>
        <dbReference type="EMBL" id="EEZ61848.1"/>
    </source>
</evidence>
<dbReference type="AlphaFoldDB" id="D0WFG4"/>
<feature type="transmembrane region" description="Helical" evidence="1">
    <location>
        <begin position="29"/>
        <end position="51"/>
    </location>
</feature>
<evidence type="ECO:0000313" key="3">
    <source>
        <dbReference type="Proteomes" id="UP000006001"/>
    </source>
</evidence>
<gene>
    <name evidence="2" type="ORF">HMPREF0762_00482</name>
</gene>
<dbReference type="GeneID" id="85007114"/>
<dbReference type="eggNOG" id="ENOG5032X5D">
    <property type="taxonomic scope" value="Bacteria"/>
</dbReference>
<dbReference type="EMBL" id="ACUX02000005">
    <property type="protein sequence ID" value="EEZ61848.1"/>
    <property type="molecule type" value="Genomic_DNA"/>
</dbReference>